<proteinExistence type="predicted"/>
<accession>A0A0H3ZK92</accession>
<dbReference type="InterPro" id="IPR014974">
    <property type="entry name" value="DUF1833"/>
</dbReference>
<dbReference type="EMBL" id="KP795491">
    <property type="protein sequence ID" value="AKN36438.1"/>
    <property type="molecule type" value="Genomic_DNA"/>
</dbReference>
<dbReference type="Pfam" id="PF08875">
    <property type="entry name" value="DUF1833"/>
    <property type="match status" value="1"/>
</dbReference>
<name>A0A0H3ZK92_VIBSP</name>
<sequence>MKAIEVVYASAPADDIPIHTLALRHASFPGGVLFLCSGFEDIEARLETGELVTFTAAALGISLPQRALVGREDLQFALDNVTGEARQNMLNARAQGGKIWVEYRPYLESDLTQPAKPPLKMVTVSYEDDRRSANVLGSFRNFMDLEWPSLRFTPDKYPGLKYS</sequence>
<organism evidence="1">
    <name type="scientific">Vibrio splendidus</name>
    <dbReference type="NCBI Taxonomy" id="29497"/>
    <lineage>
        <taxon>Bacteria</taxon>
        <taxon>Pseudomonadati</taxon>
        <taxon>Pseudomonadota</taxon>
        <taxon>Gammaproteobacteria</taxon>
        <taxon>Vibrionales</taxon>
        <taxon>Vibrionaceae</taxon>
        <taxon>Vibrio</taxon>
    </lineage>
</organism>
<evidence type="ECO:0000313" key="1">
    <source>
        <dbReference type="EMBL" id="AKN36438.1"/>
    </source>
</evidence>
<protein>
    <submittedName>
        <fullName evidence="1">Phage protein</fullName>
    </submittedName>
</protein>
<reference evidence="1" key="1">
    <citation type="journal article" date="2015" name="MBio">
        <title>Eco-Evolutionary Dynamics of Episomes among Ecologically Cohesive Bacterial Populations.</title>
        <authorList>
            <person name="Xue H."/>
            <person name="Cordero O.X."/>
            <person name="Camas F.M."/>
            <person name="Trimble W."/>
            <person name="Meyer F."/>
            <person name="Guglielmini J."/>
            <person name="Rocha E.P."/>
            <person name="Polz M.F."/>
        </authorList>
    </citation>
    <scope>NUCLEOTIDE SEQUENCE</scope>
    <source>
        <strain evidence="1">FF_308</strain>
    </source>
</reference>
<dbReference type="RefSeq" id="WP_371728995.1">
    <property type="nucleotide sequence ID" value="NZ_JBGONR010000050.1"/>
</dbReference>
<dbReference type="AlphaFoldDB" id="A0A0H3ZK92"/>